<gene>
    <name evidence="3" type="ordered locus">SULAZ_0998</name>
</gene>
<dbReference type="Pfam" id="PF13439">
    <property type="entry name" value="Glyco_transf_4"/>
    <property type="match status" value="1"/>
</dbReference>
<dbReference type="RefSeq" id="WP_012674883.1">
    <property type="nucleotide sequence ID" value="NC_012438.1"/>
</dbReference>
<dbReference type="KEGG" id="saf:SULAZ_0998"/>
<evidence type="ECO:0000313" key="4">
    <source>
        <dbReference type="Proteomes" id="UP000001369"/>
    </source>
</evidence>
<accession>C1DV34</accession>
<dbReference type="GO" id="GO:0016757">
    <property type="term" value="F:glycosyltransferase activity"/>
    <property type="evidence" value="ECO:0007669"/>
    <property type="project" value="UniProtKB-KW"/>
</dbReference>
<dbReference type="EMBL" id="CP001229">
    <property type="protein sequence ID" value="ACN99571.1"/>
    <property type="molecule type" value="Genomic_DNA"/>
</dbReference>
<keyword evidence="3" id="KW-0808">Transferase</keyword>
<dbReference type="CDD" id="cd03801">
    <property type="entry name" value="GT4_PimA-like"/>
    <property type="match status" value="1"/>
</dbReference>
<feature type="domain" description="Glycosyl transferase family 1" evidence="1">
    <location>
        <begin position="183"/>
        <end position="330"/>
    </location>
</feature>
<keyword evidence="3" id="KW-0328">Glycosyltransferase</keyword>
<feature type="domain" description="Glycosyltransferase subfamily 4-like N-terminal" evidence="2">
    <location>
        <begin position="18"/>
        <end position="172"/>
    </location>
</feature>
<dbReference type="SUPFAM" id="SSF53756">
    <property type="entry name" value="UDP-Glycosyltransferase/glycogen phosphorylase"/>
    <property type="match status" value="1"/>
</dbReference>
<sequence>MKILHLIYDHINNPWVGGGGAVRCHELNRRLAEKGHNITIISGRYPNAKDYAEGNLKFKFLGTDKSYKLSVFSYAFESIKYLKNHAKDYDIIVEDFAPWNPVFSFLFHKETVLQLHQREGLQILKRYGFFGLPFYLIEKIYPRIYKNIICVSEISLNKFKLKGKIIPNGVDEKIIEKDINIGNYIGFIGRIDIFTKGLDLLLEAFKDIKFPLKIAGKGKDEIKLKNLITEKGLNNNVEILGFLTGQEKVNFIRNAKFIVMPSRYEAQSIVTLEAAAMGKPLIVSDIPELSYVVENGFGLSFKREDPEDLKDKIITLWKNEEMILQMGKNAVEYAKNLTWDKLSTEYEKFLIETLNND</sequence>
<evidence type="ECO:0000259" key="1">
    <source>
        <dbReference type="Pfam" id="PF00534"/>
    </source>
</evidence>
<protein>
    <submittedName>
        <fullName evidence="3">Glycosyl transferase, group 1 family</fullName>
        <ecNumber evidence="3">2.4.-.-</ecNumber>
    </submittedName>
</protein>
<name>C1DV34_SULAA</name>
<evidence type="ECO:0000259" key="2">
    <source>
        <dbReference type="Pfam" id="PF13439"/>
    </source>
</evidence>
<dbReference type="InterPro" id="IPR001296">
    <property type="entry name" value="Glyco_trans_1"/>
</dbReference>
<dbReference type="Gene3D" id="3.40.50.2000">
    <property type="entry name" value="Glycogen Phosphorylase B"/>
    <property type="match status" value="2"/>
</dbReference>
<proteinExistence type="predicted"/>
<dbReference type="PANTHER" id="PTHR12526:SF634">
    <property type="entry name" value="BLL3361 PROTEIN"/>
    <property type="match status" value="1"/>
</dbReference>
<dbReference type="OrthoDB" id="3199616at2"/>
<reference evidence="3 4" key="1">
    <citation type="journal article" date="2009" name="J. Bacteriol.">
        <title>Complete and draft genome sequences of six members of the Aquificales.</title>
        <authorList>
            <person name="Reysenbach A.L."/>
            <person name="Hamamura N."/>
            <person name="Podar M."/>
            <person name="Griffiths E."/>
            <person name="Ferreira S."/>
            <person name="Hochstein R."/>
            <person name="Heidelberg J."/>
            <person name="Johnson J."/>
            <person name="Mead D."/>
            <person name="Pohorille A."/>
            <person name="Sarmiento M."/>
            <person name="Schweighofer K."/>
            <person name="Seshadri R."/>
            <person name="Voytek M.A."/>
        </authorList>
    </citation>
    <scope>NUCLEOTIDE SEQUENCE [LARGE SCALE GENOMIC DNA]</scope>
    <source>
        <strain evidence="4">Az-Fu1 / DSM 15241 / OCM 825</strain>
    </source>
</reference>
<dbReference type="PANTHER" id="PTHR12526">
    <property type="entry name" value="GLYCOSYLTRANSFERASE"/>
    <property type="match status" value="1"/>
</dbReference>
<dbReference type="InterPro" id="IPR028098">
    <property type="entry name" value="Glyco_trans_4-like_N"/>
</dbReference>
<organism evidence="3 4">
    <name type="scientific">Sulfurihydrogenibium azorense (strain DSM 15241 / OCM 825 / Az-Fu1)</name>
    <dbReference type="NCBI Taxonomy" id="204536"/>
    <lineage>
        <taxon>Bacteria</taxon>
        <taxon>Pseudomonadati</taxon>
        <taxon>Aquificota</taxon>
        <taxon>Aquificia</taxon>
        <taxon>Aquificales</taxon>
        <taxon>Hydrogenothermaceae</taxon>
        <taxon>Sulfurihydrogenibium</taxon>
    </lineage>
</organism>
<dbReference type="AlphaFoldDB" id="C1DV34"/>
<dbReference type="CAZy" id="GT4">
    <property type="family name" value="Glycosyltransferase Family 4"/>
</dbReference>
<dbReference type="EC" id="2.4.-.-" evidence="3"/>
<dbReference type="eggNOG" id="COG0438">
    <property type="taxonomic scope" value="Bacteria"/>
</dbReference>
<evidence type="ECO:0000313" key="3">
    <source>
        <dbReference type="EMBL" id="ACN99571.1"/>
    </source>
</evidence>
<dbReference type="Proteomes" id="UP000001369">
    <property type="component" value="Chromosome"/>
</dbReference>
<dbReference type="Pfam" id="PF00534">
    <property type="entry name" value="Glycos_transf_1"/>
    <property type="match status" value="1"/>
</dbReference>
<dbReference type="STRING" id="204536.SULAZ_0998"/>
<keyword evidence="4" id="KW-1185">Reference proteome</keyword>
<dbReference type="HOGENOM" id="CLU_009583_2_2_0"/>